<feature type="domain" description="Beta-lactamase-related" evidence="2">
    <location>
        <begin position="52"/>
        <end position="368"/>
    </location>
</feature>
<dbReference type="AlphaFoldDB" id="A0A560LS09"/>
<dbReference type="RefSeq" id="WP_146987085.1">
    <property type="nucleotide sequence ID" value="NZ_VITY01000006.1"/>
</dbReference>
<evidence type="ECO:0000313" key="4">
    <source>
        <dbReference type="Proteomes" id="UP000321304"/>
    </source>
</evidence>
<dbReference type="Pfam" id="PF00144">
    <property type="entry name" value="Beta-lactamase"/>
    <property type="match status" value="1"/>
</dbReference>
<dbReference type="SUPFAM" id="SSF56601">
    <property type="entry name" value="beta-lactamase/transpeptidase-like"/>
    <property type="match status" value="1"/>
</dbReference>
<protein>
    <submittedName>
        <fullName evidence="3">Beta-lactamase class C</fullName>
    </submittedName>
</protein>
<proteinExistence type="predicted"/>
<dbReference type="Gene3D" id="3.40.710.10">
    <property type="entry name" value="DD-peptidase/beta-lactamase superfamily"/>
    <property type="match status" value="1"/>
</dbReference>
<dbReference type="PANTHER" id="PTHR46825">
    <property type="entry name" value="D-ALANYL-D-ALANINE-CARBOXYPEPTIDASE/ENDOPEPTIDASE AMPH"/>
    <property type="match status" value="1"/>
</dbReference>
<dbReference type="InterPro" id="IPR001466">
    <property type="entry name" value="Beta-lactam-related"/>
</dbReference>
<keyword evidence="4" id="KW-1185">Reference proteome</keyword>
<dbReference type="STRING" id="1755647.AS156_11315"/>
<feature type="signal peptide" evidence="1">
    <location>
        <begin position="1"/>
        <end position="22"/>
    </location>
</feature>
<sequence length="376" mass="40957">MKQWLPVRIAAVVLAVAASALAGARADSDMDALIRDIVATELAPTATTADPGGLAAAVYAGGRFTFFNYGFADTAAKRPVTSDTLFNLASLRKLFEATLVALATERGELRLDDPVGKILPELHGDYISHVTVGELVNHTSGLLLPTDHPPWPNETFSRDQFIAMLNAWTPPAGVQPGKQRIYSHAGYVLLQLVLERRYRMPIAALIESRILKPLGMTSTFVPDRGEDNSAAMMPEIMQRMVQGYSHDGAPIGPIGNQQSYYDFPGTGQMFSSARDLGILLRAYLDGGVIDPELRAALQMTMRESFRVDAKFGQAMAWEHVRVDGVTVIDKPGGLNNASAYIGLVPARRFGIVLLANRGDYPHEIARYRILPALARL</sequence>
<dbReference type="Proteomes" id="UP000321304">
    <property type="component" value="Unassembled WGS sequence"/>
</dbReference>
<keyword evidence="1" id="KW-0732">Signal</keyword>
<organism evidence="3 4">
    <name type="scientific">Bradyrhizobium macuxiense</name>
    <dbReference type="NCBI Taxonomy" id="1755647"/>
    <lineage>
        <taxon>Bacteria</taxon>
        <taxon>Pseudomonadati</taxon>
        <taxon>Pseudomonadota</taxon>
        <taxon>Alphaproteobacteria</taxon>
        <taxon>Hyphomicrobiales</taxon>
        <taxon>Nitrobacteraceae</taxon>
        <taxon>Bradyrhizobium</taxon>
    </lineage>
</organism>
<dbReference type="OrthoDB" id="5377431at2"/>
<feature type="chain" id="PRO_5022111162" evidence="1">
    <location>
        <begin position="23"/>
        <end position="376"/>
    </location>
</feature>
<dbReference type="PANTHER" id="PTHR46825:SF8">
    <property type="entry name" value="BETA-LACTAMASE-RELATED"/>
    <property type="match status" value="1"/>
</dbReference>
<gene>
    <name evidence="3" type="ORF">FBZ93_10623</name>
</gene>
<evidence type="ECO:0000256" key="1">
    <source>
        <dbReference type="SAM" id="SignalP"/>
    </source>
</evidence>
<dbReference type="InterPro" id="IPR050491">
    <property type="entry name" value="AmpC-like"/>
</dbReference>
<evidence type="ECO:0000259" key="2">
    <source>
        <dbReference type="Pfam" id="PF00144"/>
    </source>
</evidence>
<accession>A0A560LS09</accession>
<dbReference type="InterPro" id="IPR012338">
    <property type="entry name" value="Beta-lactam/transpept-like"/>
</dbReference>
<dbReference type="EMBL" id="VITY01000006">
    <property type="protein sequence ID" value="TWB98065.1"/>
    <property type="molecule type" value="Genomic_DNA"/>
</dbReference>
<reference evidence="3 4" key="1">
    <citation type="submission" date="2019-06" db="EMBL/GenBank/DDBJ databases">
        <title>Genomic Encyclopedia of Type Strains, Phase IV (KMG-V): Genome sequencing to study the core and pangenomes of soil and plant-associated prokaryotes.</title>
        <authorList>
            <person name="Whitman W."/>
        </authorList>
    </citation>
    <scope>NUCLEOTIDE SEQUENCE [LARGE SCALE GENOMIC DNA]</scope>
    <source>
        <strain evidence="3 4">BR 10355</strain>
    </source>
</reference>
<evidence type="ECO:0000313" key="3">
    <source>
        <dbReference type="EMBL" id="TWB98065.1"/>
    </source>
</evidence>
<name>A0A560LS09_9BRAD</name>
<comment type="caution">
    <text evidence="3">The sequence shown here is derived from an EMBL/GenBank/DDBJ whole genome shotgun (WGS) entry which is preliminary data.</text>
</comment>